<dbReference type="AlphaFoldDB" id="A0A1T5DGP7"/>
<dbReference type="Gene3D" id="1.10.287.890">
    <property type="entry name" value="Crystal structure of tRNA isopentenylpyrophosphate transferase (bh2366) domain"/>
    <property type="match status" value="1"/>
</dbReference>
<sequence length="294" mass="34238">MLEYLYQEVDFLDKDILVLLGPTASGKTRLAVQLAKTLGAEIISADSRQVYRDMDIGTGKDIQEYENIPYHLIDIVEPGEQYNVSRFLADFEQAYAKIKARGNRVIVCGGTGFYLQALLTSQPYNQIPTDFDWRREQESRSKEEIEKLLNHYPIPEGYLIDRSSKKRMVRALEILIWLSKPGHVLPTPVPVYKAIVIGLNPDVNTRRARISKRLYERIGQGMIEEVQALLGKGLTHDQLDYYGLEYRYISHYLQGLLSYENFVQKLETEIHRYAKRQMTYFRKMEKDGVDIQWF</sequence>
<proteinExistence type="inferred from homology"/>
<feature type="site" description="Interaction with substrate tRNA" evidence="10">
    <location>
        <position position="135"/>
    </location>
</feature>
<evidence type="ECO:0000256" key="9">
    <source>
        <dbReference type="ARBA" id="ARBA00049563"/>
    </source>
</evidence>
<dbReference type="GO" id="GO:0006400">
    <property type="term" value="P:tRNA modification"/>
    <property type="evidence" value="ECO:0007669"/>
    <property type="project" value="TreeGrafter"/>
</dbReference>
<keyword evidence="8 10" id="KW-0460">Magnesium</keyword>
<evidence type="ECO:0000256" key="10">
    <source>
        <dbReference type="HAMAP-Rule" id="MF_00185"/>
    </source>
</evidence>
<organism evidence="14 15">
    <name type="scientific">Sphingobacterium nematocida</name>
    <dbReference type="NCBI Taxonomy" id="1513896"/>
    <lineage>
        <taxon>Bacteria</taxon>
        <taxon>Pseudomonadati</taxon>
        <taxon>Bacteroidota</taxon>
        <taxon>Sphingobacteriia</taxon>
        <taxon>Sphingobacteriales</taxon>
        <taxon>Sphingobacteriaceae</taxon>
        <taxon>Sphingobacterium</taxon>
    </lineage>
</organism>
<evidence type="ECO:0000256" key="11">
    <source>
        <dbReference type="RuleBase" id="RU003783"/>
    </source>
</evidence>
<dbReference type="EC" id="2.5.1.75" evidence="10"/>
<feature type="region of interest" description="Interaction with substrate tRNA" evidence="10">
    <location>
        <begin position="46"/>
        <end position="49"/>
    </location>
</feature>
<dbReference type="SUPFAM" id="SSF52540">
    <property type="entry name" value="P-loop containing nucleoside triphosphate hydrolases"/>
    <property type="match status" value="2"/>
</dbReference>
<dbReference type="GO" id="GO:0052381">
    <property type="term" value="F:tRNA dimethylallyltransferase activity"/>
    <property type="evidence" value="ECO:0007669"/>
    <property type="project" value="UniProtKB-UniRule"/>
</dbReference>
<feature type="site" description="Interaction with substrate tRNA" evidence="10">
    <location>
        <position position="111"/>
    </location>
</feature>
<keyword evidence="7 10" id="KW-0067">ATP-binding</keyword>
<keyword evidence="4 10" id="KW-0808">Transferase</keyword>
<evidence type="ECO:0000256" key="1">
    <source>
        <dbReference type="ARBA" id="ARBA00001946"/>
    </source>
</evidence>
<gene>
    <name evidence="10" type="primary">miaA</name>
    <name evidence="14" type="ORF">SAMN05660841_01950</name>
</gene>
<comment type="cofactor">
    <cofactor evidence="1 10">
        <name>Mg(2+)</name>
        <dbReference type="ChEBI" id="CHEBI:18420"/>
    </cofactor>
</comment>
<accession>A0A1T5DGP7</accession>
<dbReference type="PANTHER" id="PTHR11088">
    <property type="entry name" value="TRNA DIMETHYLALLYLTRANSFERASE"/>
    <property type="match status" value="1"/>
</dbReference>
<dbReference type="Pfam" id="PF01715">
    <property type="entry name" value="IPPT"/>
    <property type="match status" value="1"/>
</dbReference>
<dbReference type="EMBL" id="FUZF01000007">
    <property type="protein sequence ID" value="SKB70807.1"/>
    <property type="molecule type" value="Genomic_DNA"/>
</dbReference>
<dbReference type="Proteomes" id="UP000190150">
    <property type="component" value="Unassembled WGS sequence"/>
</dbReference>
<comment type="function">
    <text evidence="2 10 12">Catalyzes the transfer of a dimethylallyl group onto the adenine at position 37 in tRNAs that read codons beginning with uridine, leading to the formation of N6-(dimethylallyl)adenosine (i(6)A).</text>
</comment>
<evidence type="ECO:0000256" key="2">
    <source>
        <dbReference type="ARBA" id="ARBA00003213"/>
    </source>
</evidence>
<evidence type="ECO:0000256" key="8">
    <source>
        <dbReference type="ARBA" id="ARBA00022842"/>
    </source>
</evidence>
<evidence type="ECO:0000313" key="14">
    <source>
        <dbReference type="EMBL" id="SKB70807.1"/>
    </source>
</evidence>
<evidence type="ECO:0000256" key="6">
    <source>
        <dbReference type="ARBA" id="ARBA00022741"/>
    </source>
</evidence>
<dbReference type="InterPro" id="IPR018022">
    <property type="entry name" value="IPT"/>
</dbReference>
<dbReference type="Gene3D" id="3.40.50.300">
    <property type="entry name" value="P-loop containing nucleotide triphosphate hydrolases"/>
    <property type="match status" value="1"/>
</dbReference>
<evidence type="ECO:0000256" key="4">
    <source>
        <dbReference type="ARBA" id="ARBA00022679"/>
    </source>
</evidence>
<protein>
    <recommendedName>
        <fullName evidence="10">tRNA dimethylallyltransferase</fullName>
        <ecNumber evidence="10">2.5.1.75</ecNumber>
    </recommendedName>
    <alternativeName>
        <fullName evidence="10">Dimethylallyl diphosphate:tRNA dimethylallyltransferase</fullName>
        <shortName evidence="10">DMAPP:tRNA dimethylallyltransferase</shortName>
        <shortName evidence="10">DMATase</shortName>
    </alternativeName>
    <alternativeName>
        <fullName evidence="10">Isopentenyl-diphosphate:tRNA isopentenyltransferase</fullName>
        <shortName evidence="10">IPP transferase</shortName>
        <shortName evidence="10">IPPT</shortName>
        <shortName evidence="10">IPTase</shortName>
    </alternativeName>
</protein>
<dbReference type="PANTHER" id="PTHR11088:SF60">
    <property type="entry name" value="TRNA DIMETHYLALLYLTRANSFERASE"/>
    <property type="match status" value="1"/>
</dbReference>
<dbReference type="InterPro" id="IPR027417">
    <property type="entry name" value="P-loop_NTPase"/>
</dbReference>
<dbReference type="GO" id="GO:0005524">
    <property type="term" value="F:ATP binding"/>
    <property type="evidence" value="ECO:0007669"/>
    <property type="project" value="UniProtKB-UniRule"/>
</dbReference>
<evidence type="ECO:0000256" key="12">
    <source>
        <dbReference type="RuleBase" id="RU003784"/>
    </source>
</evidence>
<comment type="caution">
    <text evidence="10">Lacks conserved residue(s) required for the propagation of feature annotation.</text>
</comment>
<keyword evidence="6 10" id="KW-0547">Nucleotide-binding</keyword>
<evidence type="ECO:0000313" key="15">
    <source>
        <dbReference type="Proteomes" id="UP000190150"/>
    </source>
</evidence>
<feature type="binding site" evidence="10">
    <location>
        <begin position="21"/>
        <end position="28"/>
    </location>
    <ligand>
        <name>ATP</name>
        <dbReference type="ChEBI" id="CHEBI:30616"/>
    </ligand>
</feature>
<keyword evidence="15" id="KW-1185">Reference proteome</keyword>
<evidence type="ECO:0000256" key="5">
    <source>
        <dbReference type="ARBA" id="ARBA00022694"/>
    </source>
</evidence>
<evidence type="ECO:0000256" key="3">
    <source>
        <dbReference type="ARBA" id="ARBA00005842"/>
    </source>
</evidence>
<keyword evidence="5 10" id="KW-0819">tRNA processing</keyword>
<comment type="subunit">
    <text evidence="10">Monomer.</text>
</comment>
<evidence type="ECO:0000256" key="7">
    <source>
        <dbReference type="ARBA" id="ARBA00022840"/>
    </source>
</evidence>
<name>A0A1T5DGP7_9SPHI</name>
<feature type="binding site" evidence="10">
    <location>
        <begin position="23"/>
        <end position="28"/>
    </location>
    <ligand>
        <name>substrate</name>
    </ligand>
</feature>
<dbReference type="RefSeq" id="WP_139375266.1">
    <property type="nucleotide sequence ID" value="NZ_FUZF01000007.1"/>
</dbReference>
<dbReference type="NCBIfam" id="TIGR00174">
    <property type="entry name" value="miaA"/>
    <property type="match status" value="1"/>
</dbReference>
<dbReference type="HAMAP" id="MF_00185">
    <property type="entry name" value="IPP_trans"/>
    <property type="match status" value="1"/>
</dbReference>
<comment type="catalytic activity">
    <reaction evidence="9 10 11">
        <text>adenosine(37) in tRNA + dimethylallyl diphosphate = N(6)-dimethylallyladenosine(37) in tRNA + diphosphate</text>
        <dbReference type="Rhea" id="RHEA:26482"/>
        <dbReference type="Rhea" id="RHEA-COMP:10162"/>
        <dbReference type="Rhea" id="RHEA-COMP:10375"/>
        <dbReference type="ChEBI" id="CHEBI:33019"/>
        <dbReference type="ChEBI" id="CHEBI:57623"/>
        <dbReference type="ChEBI" id="CHEBI:74411"/>
        <dbReference type="ChEBI" id="CHEBI:74415"/>
        <dbReference type="EC" id="2.5.1.75"/>
    </reaction>
</comment>
<reference evidence="15" key="1">
    <citation type="submission" date="2017-02" db="EMBL/GenBank/DDBJ databases">
        <authorList>
            <person name="Varghese N."/>
            <person name="Submissions S."/>
        </authorList>
    </citation>
    <scope>NUCLEOTIDE SEQUENCE [LARGE SCALE GENOMIC DNA]</scope>
    <source>
        <strain evidence="15">DSM 24091</strain>
    </source>
</reference>
<comment type="similarity">
    <text evidence="3 10 13">Belongs to the IPP transferase family.</text>
</comment>
<evidence type="ECO:0000256" key="13">
    <source>
        <dbReference type="RuleBase" id="RU003785"/>
    </source>
</evidence>
<dbReference type="OrthoDB" id="9776390at2"/>
<dbReference type="STRING" id="1513896.SAMN05660841_01950"/>
<dbReference type="InterPro" id="IPR039657">
    <property type="entry name" value="Dimethylallyltransferase"/>
</dbReference>